<comment type="caution">
    <text evidence="5">The sequence shown here is derived from an EMBL/GenBank/DDBJ whole genome shotgun (WGS) entry which is preliminary data.</text>
</comment>
<dbReference type="Gene3D" id="3.40.710.10">
    <property type="entry name" value="DD-peptidase/beta-lactamase superfamily"/>
    <property type="match status" value="1"/>
</dbReference>
<dbReference type="InterPro" id="IPR050396">
    <property type="entry name" value="Glycosyltr_51/Transpeptidase"/>
</dbReference>
<evidence type="ECO:0000256" key="3">
    <source>
        <dbReference type="SAM" id="MobiDB-lite"/>
    </source>
</evidence>
<feature type="region of interest" description="Disordered" evidence="3">
    <location>
        <begin position="215"/>
        <end position="278"/>
    </location>
</feature>
<keyword evidence="1" id="KW-0328">Glycosyltransferase</keyword>
<dbReference type="Pfam" id="PF00905">
    <property type="entry name" value="Transpeptidase"/>
    <property type="match status" value="1"/>
</dbReference>
<name>A0A2V5L578_9MICC</name>
<dbReference type="GO" id="GO:0009252">
    <property type="term" value="P:peptidoglycan biosynthetic process"/>
    <property type="evidence" value="ECO:0007669"/>
    <property type="project" value="TreeGrafter"/>
</dbReference>
<keyword evidence="6" id="KW-1185">Reference proteome</keyword>
<protein>
    <submittedName>
        <fullName evidence="5">Glycosyl transferase</fullName>
    </submittedName>
</protein>
<organism evidence="5 6">
    <name type="scientific">Arthrobacter livingstonensis</name>
    <dbReference type="NCBI Taxonomy" id="670078"/>
    <lineage>
        <taxon>Bacteria</taxon>
        <taxon>Bacillati</taxon>
        <taxon>Actinomycetota</taxon>
        <taxon>Actinomycetes</taxon>
        <taxon>Micrococcales</taxon>
        <taxon>Micrococcaceae</taxon>
        <taxon>Arthrobacter</taxon>
    </lineage>
</organism>
<gene>
    <name evidence="5" type="ORF">CVV68_20430</name>
</gene>
<dbReference type="EMBL" id="QJVD01000036">
    <property type="protein sequence ID" value="PYI64863.1"/>
    <property type="molecule type" value="Genomic_DNA"/>
</dbReference>
<dbReference type="GO" id="GO:0008955">
    <property type="term" value="F:peptidoglycan glycosyltransferase activity"/>
    <property type="evidence" value="ECO:0007669"/>
    <property type="project" value="TreeGrafter"/>
</dbReference>
<dbReference type="SUPFAM" id="SSF56601">
    <property type="entry name" value="beta-lactamase/transpeptidase-like"/>
    <property type="match status" value="1"/>
</dbReference>
<evidence type="ECO:0000256" key="2">
    <source>
        <dbReference type="ARBA" id="ARBA00022679"/>
    </source>
</evidence>
<dbReference type="RefSeq" id="WP_281268313.1">
    <property type="nucleotide sequence ID" value="NZ_QJVD01000036.1"/>
</dbReference>
<feature type="non-terminal residue" evidence="5">
    <location>
        <position position="1"/>
    </location>
</feature>
<evidence type="ECO:0000259" key="4">
    <source>
        <dbReference type="Pfam" id="PF00905"/>
    </source>
</evidence>
<dbReference type="PANTHER" id="PTHR32282:SF33">
    <property type="entry name" value="PEPTIDOGLYCAN GLYCOSYLTRANSFERASE"/>
    <property type="match status" value="1"/>
</dbReference>
<feature type="domain" description="Penicillin-binding protein transpeptidase" evidence="4">
    <location>
        <begin position="18"/>
        <end position="151"/>
    </location>
</feature>
<dbReference type="AlphaFoldDB" id="A0A2V5L578"/>
<accession>A0A2V5L578</accession>
<proteinExistence type="predicted"/>
<dbReference type="InterPro" id="IPR012338">
    <property type="entry name" value="Beta-lactam/transpept-like"/>
</dbReference>
<keyword evidence="2 5" id="KW-0808">Transferase</keyword>
<evidence type="ECO:0000313" key="5">
    <source>
        <dbReference type="EMBL" id="PYI64863.1"/>
    </source>
</evidence>
<dbReference type="GO" id="GO:0008658">
    <property type="term" value="F:penicillin binding"/>
    <property type="evidence" value="ECO:0007669"/>
    <property type="project" value="InterPro"/>
</dbReference>
<dbReference type="InterPro" id="IPR001460">
    <property type="entry name" value="PCN-bd_Tpept"/>
</dbReference>
<dbReference type="GO" id="GO:0030288">
    <property type="term" value="C:outer membrane-bounded periplasmic space"/>
    <property type="evidence" value="ECO:0007669"/>
    <property type="project" value="TreeGrafter"/>
</dbReference>
<dbReference type="PANTHER" id="PTHR32282">
    <property type="entry name" value="BINDING PROTEIN TRANSPEPTIDASE, PUTATIVE-RELATED"/>
    <property type="match status" value="1"/>
</dbReference>
<sequence>TATQLDFCNIQKMATAAGLKNGQTNKPYSVAQISNLIGSEQVAPIDVATAYATFASGGVRCEPIALTSITDSTGKSYQVPGANCQRTMTQEVAAGVTYALHYMLTNGSGYAIPLNDKDTAFAKTGTTDWNVETWTVGANSGMSTASWFGSYQGNGDQWHNQDITINGVYYPSIDGNQLAGSQWAAVMNAAAGSYAPAPLTAPPAAMLSQTAPLVAGSNDPMAGSGVPAPPVQQPNTGDAQTQAPAAPTQAPATQAPATQAPVTPKAPVTKGEPVKKKG</sequence>
<reference evidence="5 6" key="1">
    <citation type="submission" date="2018-05" db="EMBL/GenBank/DDBJ databases">
        <title>Genetic diversity of glacier-inhabiting Cryobacterium bacteria in China and description of Cryobacterium mengkeensis sp. nov. and Arthrobacter glacialis sp. nov.</title>
        <authorList>
            <person name="Liu Q."/>
            <person name="Xin Y.-H."/>
        </authorList>
    </citation>
    <scope>NUCLEOTIDE SEQUENCE [LARGE SCALE GENOMIC DNA]</scope>
    <source>
        <strain evidence="5 6">LI2</strain>
    </source>
</reference>
<evidence type="ECO:0000313" key="6">
    <source>
        <dbReference type="Proteomes" id="UP000247832"/>
    </source>
</evidence>
<dbReference type="Proteomes" id="UP000247832">
    <property type="component" value="Unassembled WGS sequence"/>
</dbReference>
<feature type="compositionally biased region" description="Low complexity" evidence="3">
    <location>
        <begin position="239"/>
        <end position="269"/>
    </location>
</feature>
<evidence type="ECO:0000256" key="1">
    <source>
        <dbReference type="ARBA" id="ARBA00022676"/>
    </source>
</evidence>